<dbReference type="InterPro" id="IPR044068">
    <property type="entry name" value="CB"/>
</dbReference>
<reference evidence="7 8" key="1">
    <citation type="submission" date="2024-11" db="EMBL/GenBank/DDBJ databases">
        <title>The Natural Products Discovery Center: Release of the First 8490 Sequenced Strains for Exploring Actinobacteria Biosynthetic Diversity.</title>
        <authorList>
            <person name="Kalkreuter E."/>
            <person name="Kautsar S.A."/>
            <person name="Yang D."/>
            <person name="Bader C.D."/>
            <person name="Teijaro C.N."/>
            <person name="Fluegel L."/>
            <person name="Davis C.M."/>
            <person name="Simpson J.R."/>
            <person name="Lauterbach L."/>
            <person name="Steele A.D."/>
            <person name="Gui C."/>
            <person name="Meng S."/>
            <person name="Li G."/>
            <person name="Viehrig K."/>
            <person name="Ye F."/>
            <person name="Su P."/>
            <person name="Kiefer A.F."/>
            <person name="Nichols A."/>
            <person name="Cepeda A.J."/>
            <person name="Yan W."/>
            <person name="Fan B."/>
            <person name="Jiang Y."/>
            <person name="Adhikari A."/>
            <person name="Zheng C.-J."/>
            <person name="Schuster L."/>
            <person name="Cowan T.M."/>
            <person name="Smanski M.J."/>
            <person name="Chevrette M.G."/>
            <person name="De Carvalho L.P.S."/>
            <person name="Shen B."/>
        </authorList>
    </citation>
    <scope>NUCLEOTIDE SEQUENCE [LARGE SCALE GENOMIC DNA]</scope>
    <source>
        <strain evidence="7 8">NPDC020863</strain>
    </source>
</reference>
<dbReference type="Proteomes" id="UP001620295">
    <property type="component" value="Unassembled WGS sequence"/>
</dbReference>
<evidence type="ECO:0000259" key="6">
    <source>
        <dbReference type="PROSITE" id="PS51900"/>
    </source>
</evidence>
<dbReference type="InterPro" id="IPR010998">
    <property type="entry name" value="Integrase_recombinase_N"/>
</dbReference>
<dbReference type="InterPro" id="IPR050090">
    <property type="entry name" value="Tyrosine_recombinase_XerCD"/>
</dbReference>
<evidence type="ECO:0000256" key="3">
    <source>
        <dbReference type="ARBA" id="ARBA00023172"/>
    </source>
</evidence>
<keyword evidence="8" id="KW-1185">Reference proteome</keyword>
<dbReference type="InterPro" id="IPR002104">
    <property type="entry name" value="Integrase_catalytic"/>
</dbReference>
<dbReference type="Pfam" id="PF00589">
    <property type="entry name" value="Phage_integrase"/>
    <property type="match status" value="1"/>
</dbReference>
<dbReference type="PANTHER" id="PTHR30349">
    <property type="entry name" value="PHAGE INTEGRASE-RELATED"/>
    <property type="match status" value="1"/>
</dbReference>
<keyword evidence="1" id="KW-0229">DNA integration</keyword>
<evidence type="ECO:0000259" key="5">
    <source>
        <dbReference type="PROSITE" id="PS51898"/>
    </source>
</evidence>
<evidence type="ECO:0000256" key="2">
    <source>
        <dbReference type="ARBA" id="ARBA00023125"/>
    </source>
</evidence>
<proteinExistence type="predicted"/>
<protein>
    <submittedName>
        <fullName evidence="7">Tyrosine-type recombinase/integrase</fullName>
    </submittedName>
</protein>
<dbReference type="Gene3D" id="1.10.443.10">
    <property type="entry name" value="Intergrase catalytic core"/>
    <property type="match status" value="1"/>
</dbReference>
<dbReference type="SUPFAM" id="SSF56349">
    <property type="entry name" value="DNA breaking-rejoining enzymes"/>
    <property type="match status" value="1"/>
</dbReference>
<dbReference type="PROSITE" id="PS51898">
    <property type="entry name" value="TYR_RECOMBINASE"/>
    <property type="match status" value="1"/>
</dbReference>
<evidence type="ECO:0000313" key="8">
    <source>
        <dbReference type="Proteomes" id="UP001620295"/>
    </source>
</evidence>
<dbReference type="Pfam" id="PF02899">
    <property type="entry name" value="Phage_int_SAM_1"/>
    <property type="match status" value="1"/>
</dbReference>
<feature type="domain" description="Core-binding (CB)" evidence="6">
    <location>
        <begin position="22"/>
        <end position="129"/>
    </location>
</feature>
<dbReference type="PROSITE" id="PS51900">
    <property type="entry name" value="CB"/>
    <property type="match status" value="1"/>
</dbReference>
<dbReference type="EMBL" id="JBJDQH010000028">
    <property type="protein sequence ID" value="MFK4272552.1"/>
    <property type="molecule type" value="Genomic_DNA"/>
</dbReference>
<sequence length="378" mass="42719">MRVVKERDGGVVRRVRLVDGEGEPVAAACRFLDHLVDRGFSPHTICAYAYDLRRLFTFLAAEGMDWREFRGPDVLRLLAFLRRAPSRRPAQRLGLTVVVGGPEAPGSLLAPATVNRILAAVSSFYDWAVVAEEYEGDSPMQKRLDPALARVPDRHQPFMGRASRQQPTRRTVTVKQPRRLPRPVDEAVLEQFIGSLKRLRDLAVFLLMLDGGLRPGEVLSLHLDDISYGRRRVTVRKRDDHPRGVRGKSRTERVVDVHEPRTLEAVSRYVMHERPHDASSPFVFLVGGKGTRRLEPLGYDAVVRLFARRLDKLGLRTPETTPHALRHTHATAMWEGGMRELSLQKRLGHASPESTKVYTRVSDEAVLADYTRALEGNR</sequence>
<evidence type="ECO:0000313" key="7">
    <source>
        <dbReference type="EMBL" id="MFK4272552.1"/>
    </source>
</evidence>
<evidence type="ECO:0000256" key="1">
    <source>
        <dbReference type="ARBA" id="ARBA00022908"/>
    </source>
</evidence>
<feature type="domain" description="Tyr recombinase" evidence="5">
    <location>
        <begin position="179"/>
        <end position="372"/>
    </location>
</feature>
<accession>A0ABW8M2Z6</accession>
<gene>
    <name evidence="7" type="ORF">ACI2L5_47895</name>
</gene>
<name>A0ABW8M2Z6_9ACTN</name>
<dbReference type="InterPro" id="IPR013762">
    <property type="entry name" value="Integrase-like_cat_sf"/>
</dbReference>
<keyword evidence="3" id="KW-0233">DNA recombination</keyword>
<dbReference type="InterPro" id="IPR011010">
    <property type="entry name" value="DNA_brk_join_enz"/>
</dbReference>
<organism evidence="7 8">
    <name type="scientific">Streptomyces milbemycinicus</name>
    <dbReference type="NCBI Taxonomy" id="476552"/>
    <lineage>
        <taxon>Bacteria</taxon>
        <taxon>Bacillati</taxon>
        <taxon>Actinomycetota</taxon>
        <taxon>Actinomycetes</taxon>
        <taxon>Kitasatosporales</taxon>
        <taxon>Streptomycetaceae</taxon>
        <taxon>Streptomyces</taxon>
    </lineage>
</organism>
<dbReference type="PANTHER" id="PTHR30349:SF81">
    <property type="entry name" value="TYROSINE RECOMBINASE XERC"/>
    <property type="match status" value="1"/>
</dbReference>
<keyword evidence="2 4" id="KW-0238">DNA-binding</keyword>
<dbReference type="InterPro" id="IPR004107">
    <property type="entry name" value="Integrase_SAM-like_N"/>
</dbReference>
<dbReference type="RefSeq" id="WP_404748849.1">
    <property type="nucleotide sequence ID" value="NZ_JBJDQH010000028.1"/>
</dbReference>
<comment type="caution">
    <text evidence="7">The sequence shown here is derived from an EMBL/GenBank/DDBJ whole genome shotgun (WGS) entry which is preliminary data.</text>
</comment>
<dbReference type="Gene3D" id="1.10.150.130">
    <property type="match status" value="1"/>
</dbReference>
<evidence type="ECO:0000256" key="4">
    <source>
        <dbReference type="PROSITE-ProRule" id="PRU01248"/>
    </source>
</evidence>